<dbReference type="GO" id="GO:0004309">
    <property type="term" value="F:exopolyphosphatase activity"/>
    <property type="evidence" value="ECO:0007669"/>
    <property type="project" value="UniProtKB-EC"/>
</dbReference>
<evidence type="ECO:0000313" key="2">
    <source>
        <dbReference type="EMBL" id="NJC25110.1"/>
    </source>
</evidence>
<organism evidence="2 3">
    <name type="scientific">Neolewinella antarctica</name>
    <dbReference type="NCBI Taxonomy" id="442734"/>
    <lineage>
        <taxon>Bacteria</taxon>
        <taxon>Pseudomonadati</taxon>
        <taxon>Bacteroidota</taxon>
        <taxon>Saprospiria</taxon>
        <taxon>Saprospirales</taxon>
        <taxon>Lewinellaceae</taxon>
        <taxon>Neolewinella</taxon>
    </lineage>
</organism>
<dbReference type="EC" id="3.6.1.40" evidence="2"/>
<accession>A0ABX0X798</accession>
<keyword evidence="2" id="KW-0378">Hydrolase</keyword>
<dbReference type="GO" id="GO:0008894">
    <property type="term" value="F:guanosine-5'-triphosphate,3'-diphosphate diphosphatase activity"/>
    <property type="evidence" value="ECO:0007669"/>
    <property type="project" value="UniProtKB-EC"/>
</dbReference>
<sequence length="305" mass="32983">MQNTERRGVIDLGTNTFHLLIADVSGSDIREIYRERRYVKLASEGIHKIGAAPYQRGIAALQHFSQILKEHDCTDVLAFGTAALRTASNGPDFAAEATRATGIAITLIPGDEEARLITKGVLAAIPPLNDQILVMDIGGGSTEFIIADHGGVHFSQSFPIGVSVLKNEFHRSEPITWEETVTLQEHLRGVTQPLTDALKKYPATHLVGAAGTFDVLATVLTNPASPPHPTSHELELSGLTELRETITRSTLAERASIPGVPPERADMIVVAMILLDFVIQLAGIERITVSDYAMKEGILLDRAAE</sequence>
<dbReference type="RefSeq" id="WP_168035879.1">
    <property type="nucleotide sequence ID" value="NZ_JAATJH010000001.1"/>
</dbReference>
<comment type="caution">
    <text evidence="2">The sequence shown here is derived from an EMBL/GenBank/DDBJ whole genome shotgun (WGS) entry which is preliminary data.</text>
</comment>
<feature type="domain" description="Ppx/GppA phosphatase N-terminal" evidence="1">
    <location>
        <begin position="21"/>
        <end position="302"/>
    </location>
</feature>
<dbReference type="SUPFAM" id="SSF53067">
    <property type="entry name" value="Actin-like ATPase domain"/>
    <property type="match status" value="2"/>
</dbReference>
<name>A0ABX0X798_9BACT</name>
<dbReference type="Gene3D" id="3.30.420.150">
    <property type="entry name" value="Exopolyphosphatase. Domain 2"/>
    <property type="match status" value="1"/>
</dbReference>
<dbReference type="CDD" id="cd24055">
    <property type="entry name" value="ASKHA_NBD_ChPPX-like"/>
    <property type="match status" value="1"/>
</dbReference>
<dbReference type="InterPro" id="IPR050273">
    <property type="entry name" value="GppA/Ppx_hydrolase"/>
</dbReference>
<evidence type="ECO:0000259" key="1">
    <source>
        <dbReference type="Pfam" id="PF02541"/>
    </source>
</evidence>
<dbReference type="Proteomes" id="UP000770785">
    <property type="component" value="Unassembled WGS sequence"/>
</dbReference>
<dbReference type="Pfam" id="PF02541">
    <property type="entry name" value="Ppx-GppA"/>
    <property type="match status" value="1"/>
</dbReference>
<dbReference type="EC" id="3.6.1.11" evidence="2"/>
<dbReference type="InterPro" id="IPR003695">
    <property type="entry name" value="Ppx_GppA_N"/>
</dbReference>
<gene>
    <name evidence="2" type="ORF">GGR27_000591</name>
</gene>
<dbReference type="EMBL" id="JAATJH010000001">
    <property type="protein sequence ID" value="NJC25110.1"/>
    <property type="molecule type" value="Genomic_DNA"/>
</dbReference>
<keyword evidence="3" id="KW-1185">Reference proteome</keyword>
<dbReference type="InterPro" id="IPR043129">
    <property type="entry name" value="ATPase_NBD"/>
</dbReference>
<evidence type="ECO:0000313" key="3">
    <source>
        <dbReference type="Proteomes" id="UP000770785"/>
    </source>
</evidence>
<dbReference type="PANTHER" id="PTHR30005:SF0">
    <property type="entry name" value="RETROGRADE REGULATION PROTEIN 2"/>
    <property type="match status" value="1"/>
</dbReference>
<protein>
    <submittedName>
        <fullName evidence="2">Exopolyphosphatase/guanosine-5'-triphosphate, 3'-diphosphate pyrophosphatase</fullName>
        <ecNumber evidence="2">3.6.1.11</ecNumber>
        <ecNumber evidence="2">3.6.1.40</ecNumber>
    </submittedName>
</protein>
<proteinExistence type="predicted"/>
<reference evidence="2 3" key="1">
    <citation type="submission" date="2020-03" db="EMBL/GenBank/DDBJ databases">
        <title>Genomic Encyclopedia of Type Strains, Phase IV (KMG-IV): sequencing the most valuable type-strain genomes for metagenomic binning, comparative biology and taxonomic classification.</title>
        <authorList>
            <person name="Goeker M."/>
        </authorList>
    </citation>
    <scope>NUCLEOTIDE SEQUENCE [LARGE SCALE GENOMIC DNA]</scope>
    <source>
        <strain evidence="2 3">DSM 105096</strain>
    </source>
</reference>
<dbReference type="PANTHER" id="PTHR30005">
    <property type="entry name" value="EXOPOLYPHOSPHATASE"/>
    <property type="match status" value="1"/>
</dbReference>
<dbReference type="Gene3D" id="3.30.420.40">
    <property type="match status" value="1"/>
</dbReference>